<dbReference type="InterPro" id="IPR036737">
    <property type="entry name" value="OmpA-like_sf"/>
</dbReference>
<dbReference type="InterPro" id="IPR050330">
    <property type="entry name" value="Bact_OuterMem_StrucFunc"/>
</dbReference>
<feature type="region of interest" description="Disordered" evidence="5">
    <location>
        <begin position="23"/>
        <end position="50"/>
    </location>
</feature>
<feature type="signal peptide" evidence="6">
    <location>
        <begin position="1"/>
        <end position="22"/>
    </location>
</feature>
<dbReference type="Pfam" id="PF00691">
    <property type="entry name" value="OmpA"/>
    <property type="match status" value="1"/>
</dbReference>
<name>A0A212UAF3_9BACT</name>
<comment type="subcellular location">
    <subcellularLocation>
        <location evidence="1">Cell outer membrane</location>
    </subcellularLocation>
</comment>
<keyword evidence="9" id="KW-1185">Reference proteome</keyword>
<gene>
    <name evidence="8" type="ORF">SAMN06265337_2756</name>
</gene>
<evidence type="ECO:0000256" key="5">
    <source>
        <dbReference type="SAM" id="MobiDB-lite"/>
    </source>
</evidence>
<accession>A0A212UAF3</accession>
<dbReference type="Gene3D" id="3.30.1330.60">
    <property type="entry name" value="OmpA-like domain"/>
    <property type="match status" value="1"/>
</dbReference>
<dbReference type="PRINTS" id="PR01021">
    <property type="entry name" value="OMPADOMAIN"/>
</dbReference>
<evidence type="ECO:0000259" key="7">
    <source>
        <dbReference type="PROSITE" id="PS51123"/>
    </source>
</evidence>
<dbReference type="GO" id="GO:0009279">
    <property type="term" value="C:cell outer membrane"/>
    <property type="evidence" value="ECO:0007669"/>
    <property type="project" value="UniProtKB-SubCell"/>
</dbReference>
<dbReference type="PANTHER" id="PTHR30329:SF21">
    <property type="entry name" value="LIPOPROTEIN YIAD-RELATED"/>
    <property type="match status" value="1"/>
</dbReference>
<dbReference type="PRINTS" id="PR01023">
    <property type="entry name" value="NAFLGMOTY"/>
</dbReference>
<evidence type="ECO:0000256" key="6">
    <source>
        <dbReference type="SAM" id="SignalP"/>
    </source>
</evidence>
<protein>
    <submittedName>
        <fullName evidence="8">Outer membrane protein OmpA</fullName>
    </submittedName>
</protein>
<dbReference type="PANTHER" id="PTHR30329">
    <property type="entry name" value="STATOR ELEMENT OF FLAGELLAR MOTOR COMPLEX"/>
    <property type="match status" value="1"/>
</dbReference>
<proteinExistence type="predicted"/>
<keyword evidence="3" id="KW-0998">Cell outer membrane</keyword>
<evidence type="ECO:0000313" key="9">
    <source>
        <dbReference type="Proteomes" id="UP000198131"/>
    </source>
</evidence>
<keyword evidence="2 4" id="KW-0472">Membrane</keyword>
<dbReference type="Proteomes" id="UP000198131">
    <property type="component" value="Unassembled WGS sequence"/>
</dbReference>
<dbReference type="SUPFAM" id="SSF103088">
    <property type="entry name" value="OmpA-like"/>
    <property type="match status" value="1"/>
</dbReference>
<reference evidence="9" key="1">
    <citation type="submission" date="2017-06" db="EMBL/GenBank/DDBJ databases">
        <authorList>
            <person name="Varghese N."/>
            <person name="Submissions S."/>
        </authorList>
    </citation>
    <scope>NUCLEOTIDE SEQUENCE [LARGE SCALE GENOMIC DNA]</scope>
    <source>
        <strain evidence="9">DSM 11116</strain>
    </source>
</reference>
<evidence type="ECO:0000256" key="1">
    <source>
        <dbReference type="ARBA" id="ARBA00004442"/>
    </source>
</evidence>
<organism evidence="8 9">
    <name type="scientific">Hymenobacter gelipurpurascens</name>
    <dbReference type="NCBI Taxonomy" id="89968"/>
    <lineage>
        <taxon>Bacteria</taxon>
        <taxon>Pseudomonadati</taxon>
        <taxon>Bacteroidota</taxon>
        <taxon>Cytophagia</taxon>
        <taxon>Cytophagales</taxon>
        <taxon>Hymenobacteraceae</taxon>
        <taxon>Hymenobacter</taxon>
    </lineage>
</organism>
<feature type="chain" id="PRO_5013370062" evidence="6">
    <location>
        <begin position="23"/>
        <end position="247"/>
    </location>
</feature>
<evidence type="ECO:0000256" key="3">
    <source>
        <dbReference type="ARBA" id="ARBA00023237"/>
    </source>
</evidence>
<keyword evidence="6" id="KW-0732">Signal</keyword>
<dbReference type="Pfam" id="PF13488">
    <property type="entry name" value="Gly-zipper_Omp"/>
    <property type="match status" value="1"/>
</dbReference>
<dbReference type="InterPro" id="IPR006665">
    <property type="entry name" value="OmpA-like"/>
</dbReference>
<dbReference type="AlphaFoldDB" id="A0A212UAF3"/>
<evidence type="ECO:0000313" key="8">
    <source>
        <dbReference type="EMBL" id="SNC75203.1"/>
    </source>
</evidence>
<dbReference type="InterPro" id="IPR006664">
    <property type="entry name" value="OMP_bac"/>
</dbReference>
<dbReference type="CDD" id="cd07185">
    <property type="entry name" value="OmpA_C-like"/>
    <property type="match status" value="1"/>
</dbReference>
<sequence length="247" mass="25621">MKSRSSLLSVLMALLLFVSSCASTSTRNPNIPEADTNGTGPRKTGMSKTAKGGLLGAGGGAVVGGVLGRVIGGKSGTAAGAIIGATVGGAGGALIGRKMDKQAEELQKDMQNAKVERVGEGIKITFDSGILFDTNKSDLRAASMTEITKMAEVLKKYPDTNVLVEGHTDNSGSDAINQPLSERRAQAVANYAQQQGVDASRFTVSGYGSTQPIADNTTVEGKQANRRVEIAIYANDKMKKAAEEGRL</sequence>
<evidence type="ECO:0000256" key="2">
    <source>
        <dbReference type="ARBA" id="ARBA00023136"/>
    </source>
</evidence>
<evidence type="ECO:0000256" key="4">
    <source>
        <dbReference type="PROSITE-ProRule" id="PRU00473"/>
    </source>
</evidence>
<feature type="domain" description="OmpA-like" evidence="7">
    <location>
        <begin position="118"/>
        <end position="236"/>
    </location>
</feature>
<dbReference type="PROSITE" id="PS51257">
    <property type="entry name" value="PROKAR_LIPOPROTEIN"/>
    <property type="match status" value="1"/>
</dbReference>
<dbReference type="EMBL" id="FYEW01000002">
    <property type="protein sequence ID" value="SNC75203.1"/>
    <property type="molecule type" value="Genomic_DNA"/>
</dbReference>
<dbReference type="InterPro" id="IPR039567">
    <property type="entry name" value="Gly-zipper"/>
</dbReference>
<dbReference type="PROSITE" id="PS51123">
    <property type="entry name" value="OMPA_2"/>
    <property type="match status" value="1"/>
</dbReference>